<sequence>MGLINLRHDGHSFFNILPDDWQDVIESVWDDYKDNASIYVLKEAMDITAGGIVFRAAPPNMTDFEVEEWQKYVNANFHYIGFLFVDPKYRGQSLGSKWLSALKVQFPDQSYWLTIEEEGLRTFYEKNGFRSVSKSKDEDNPEWILIYQPEKSN</sequence>
<protein>
    <submittedName>
        <fullName evidence="2">Acetyltransferase (GNAT) domain-containing protein</fullName>
    </submittedName>
</protein>
<accession>A0A1M5AZI1</accession>
<gene>
    <name evidence="2" type="ORF">SAMN03080594_103461</name>
</gene>
<evidence type="ECO:0000259" key="1">
    <source>
        <dbReference type="PROSITE" id="PS51186"/>
    </source>
</evidence>
<dbReference type="EMBL" id="FQUX01000003">
    <property type="protein sequence ID" value="SHF35701.1"/>
    <property type="molecule type" value="Genomic_DNA"/>
</dbReference>
<keyword evidence="3" id="KW-1185">Reference proteome</keyword>
<dbReference type="GO" id="GO:0016747">
    <property type="term" value="F:acyltransferase activity, transferring groups other than amino-acyl groups"/>
    <property type="evidence" value="ECO:0007669"/>
    <property type="project" value="InterPro"/>
</dbReference>
<dbReference type="Gene3D" id="3.40.630.30">
    <property type="match status" value="1"/>
</dbReference>
<dbReference type="Proteomes" id="UP000184406">
    <property type="component" value="Unassembled WGS sequence"/>
</dbReference>
<evidence type="ECO:0000313" key="2">
    <source>
        <dbReference type="EMBL" id="SHF35701.1"/>
    </source>
</evidence>
<dbReference type="CDD" id="cd04301">
    <property type="entry name" value="NAT_SF"/>
    <property type="match status" value="1"/>
</dbReference>
<proteinExistence type="predicted"/>
<dbReference type="InterPro" id="IPR000182">
    <property type="entry name" value="GNAT_dom"/>
</dbReference>
<reference evidence="3" key="1">
    <citation type="submission" date="2016-11" db="EMBL/GenBank/DDBJ databases">
        <authorList>
            <person name="Varghese N."/>
            <person name="Submissions S."/>
        </authorList>
    </citation>
    <scope>NUCLEOTIDE SEQUENCE [LARGE SCALE GENOMIC DNA]</scope>
    <source>
        <strain evidence="3">DSM 17539</strain>
    </source>
</reference>
<dbReference type="SUPFAM" id="SSF55729">
    <property type="entry name" value="Acyl-CoA N-acyltransferases (Nat)"/>
    <property type="match status" value="1"/>
</dbReference>
<keyword evidence="2" id="KW-0808">Transferase</keyword>
<evidence type="ECO:0000313" key="3">
    <source>
        <dbReference type="Proteomes" id="UP000184406"/>
    </source>
</evidence>
<dbReference type="PROSITE" id="PS51186">
    <property type="entry name" value="GNAT"/>
    <property type="match status" value="1"/>
</dbReference>
<dbReference type="Pfam" id="PF13508">
    <property type="entry name" value="Acetyltransf_7"/>
    <property type="match status" value="1"/>
</dbReference>
<feature type="domain" description="N-acetyltransferase" evidence="1">
    <location>
        <begin position="1"/>
        <end position="150"/>
    </location>
</feature>
<dbReference type="InterPro" id="IPR016181">
    <property type="entry name" value="Acyl_CoA_acyltransferase"/>
</dbReference>
<dbReference type="OrthoDB" id="1435172at2"/>
<name>A0A1M5AZI1_9FLAO</name>
<dbReference type="AlphaFoldDB" id="A0A1M5AZI1"/>
<organism evidence="2 3">
    <name type="scientific">Arenibacter palladensis</name>
    <dbReference type="NCBI Taxonomy" id="237373"/>
    <lineage>
        <taxon>Bacteria</taxon>
        <taxon>Pseudomonadati</taxon>
        <taxon>Bacteroidota</taxon>
        <taxon>Flavobacteriia</taxon>
        <taxon>Flavobacteriales</taxon>
        <taxon>Flavobacteriaceae</taxon>
        <taxon>Arenibacter</taxon>
    </lineage>
</organism>
<dbReference type="RefSeq" id="WP_072862041.1">
    <property type="nucleotide sequence ID" value="NZ_FQUX01000003.1"/>
</dbReference>